<accession>A0A3A1YWQ4</accession>
<feature type="domain" description="Phage neck terminator protein gp12-like" evidence="1">
    <location>
        <begin position="5"/>
        <end position="162"/>
    </location>
</feature>
<organism evidence="2 3">
    <name type="scientific">Neopusillimonas maritima</name>
    <dbReference type="NCBI Taxonomy" id="2026239"/>
    <lineage>
        <taxon>Bacteria</taxon>
        <taxon>Pseudomonadati</taxon>
        <taxon>Pseudomonadota</taxon>
        <taxon>Betaproteobacteria</taxon>
        <taxon>Burkholderiales</taxon>
        <taxon>Alcaligenaceae</taxon>
        <taxon>Neopusillimonas</taxon>
    </lineage>
</organism>
<reference evidence="2 3" key="1">
    <citation type="submission" date="2017-08" db="EMBL/GenBank/DDBJ databases">
        <title>Pusillimonas indicus sp. nov., a member of the family Alcaligenaceae isolated from surface seawater.</title>
        <authorList>
            <person name="Li J."/>
        </authorList>
    </citation>
    <scope>NUCLEOTIDE SEQUENCE [LARGE SCALE GENOMIC DNA]</scope>
    <source>
        <strain evidence="2 3">L52-1-41</strain>
    </source>
</reference>
<sequence length="175" mass="19794">MTNTELYKLLHPAVMLASGVPEIVPAGDNKSAPKGSYASIHVRTDIGQRGMAFKDRRLLPDNETFEHTIRSQQEVACAVEFYREGAKEYAANMLQLDKREDIYWDLYSAGLMIMSTGPVLDLTALQSNQYEERARVDIYLRMQVARVYNINRIMEVTGTVQNEDGDDLQSETVKA</sequence>
<dbReference type="RefSeq" id="WP_119515178.1">
    <property type="nucleotide sequence ID" value="NZ_NQYH01000001.1"/>
</dbReference>
<dbReference type="Proteomes" id="UP000266206">
    <property type="component" value="Unassembled WGS sequence"/>
</dbReference>
<dbReference type="EMBL" id="NQYH01000001">
    <property type="protein sequence ID" value="RIY41951.1"/>
    <property type="molecule type" value="Genomic_DNA"/>
</dbReference>
<evidence type="ECO:0000313" key="3">
    <source>
        <dbReference type="Proteomes" id="UP000266206"/>
    </source>
</evidence>
<dbReference type="InterPro" id="IPR057087">
    <property type="entry name" value="Gp12-like"/>
</dbReference>
<dbReference type="NCBIfam" id="NF047498">
    <property type="entry name" value="LIC_12616_fam"/>
    <property type="match status" value="1"/>
</dbReference>
<comment type="caution">
    <text evidence="2">The sequence shown here is derived from an EMBL/GenBank/DDBJ whole genome shotgun (WGS) entry which is preliminary data.</text>
</comment>
<gene>
    <name evidence="2" type="ORF">CJP73_00445</name>
</gene>
<evidence type="ECO:0000259" key="1">
    <source>
        <dbReference type="Pfam" id="PF23961"/>
    </source>
</evidence>
<proteinExistence type="predicted"/>
<dbReference type="AlphaFoldDB" id="A0A3A1YWQ4"/>
<name>A0A3A1YWQ4_9BURK</name>
<dbReference type="Pfam" id="PF23961">
    <property type="entry name" value="Phage_tail_terminator_9"/>
    <property type="match status" value="1"/>
</dbReference>
<evidence type="ECO:0000313" key="2">
    <source>
        <dbReference type="EMBL" id="RIY41951.1"/>
    </source>
</evidence>
<protein>
    <recommendedName>
        <fullName evidence="1">Phage neck terminator protein gp12-like domain-containing protein</fullName>
    </recommendedName>
</protein>